<reference evidence="1" key="2">
    <citation type="submission" date="2021-08" db="EMBL/GenBank/DDBJ databases">
        <authorList>
            <person name="Tani A."/>
            <person name="Ola A."/>
            <person name="Ogura Y."/>
            <person name="Katsura K."/>
            <person name="Hayashi T."/>
        </authorList>
    </citation>
    <scope>NUCLEOTIDE SEQUENCE</scope>
    <source>
        <strain evidence="1">KCTC 52305</strain>
    </source>
</reference>
<evidence type="ECO:0000313" key="2">
    <source>
        <dbReference type="Proteomes" id="UP001055167"/>
    </source>
</evidence>
<keyword evidence="2" id="KW-1185">Reference proteome</keyword>
<dbReference type="EMBL" id="BPQH01000203">
    <property type="protein sequence ID" value="GJD54117.1"/>
    <property type="molecule type" value="Genomic_DNA"/>
</dbReference>
<dbReference type="Proteomes" id="UP001055167">
    <property type="component" value="Unassembled WGS sequence"/>
</dbReference>
<dbReference type="Gene3D" id="1.10.1370.30">
    <property type="match status" value="1"/>
</dbReference>
<sequence>MWLNSKRDFKGAVDDYWAALQLGGSRPLPELFGRAGAAFDFGPATLKPLMERVEEELEAL</sequence>
<protein>
    <submittedName>
        <fullName evidence="1">Uncharacterized protein</fullName>
    </submittedName>
</protein>
<reference evidence="1" key="1">
    <citation type="journal article" date="2021" name="Front. Microbiol.">
        <title>Comprehensive Comparative Genomics and Phenotyping of Methylobacterium Species.</title>
        <authorList>
            <person name="Alessa O."/>
            <person name="Ogura Y."/>
            <person name="Fujitani Y."/>
            <person name="Takami H."/>
            <person name="Hayashi T."/>
            <person name="Sahin N."/>
            <person name="Tani A."/>
        </authorList>
    </citation>
    <scope>NUCLEOTIDE SEQUENCE</scope>
    <source>
        <strain evidence="1">KCTC 52305</strain>
    </source>
</reference>
<proteinExistence type="predicted"/>
<accession>A0ABQ4R8P7</accession>
<evidence type="ECO:0000313" key="1">
    <source>
        <dbReference type="EMBL" id="GJD54117.1"/>
    </source>
</evidence>
<organism evidence="1 2">
    <name type="scientific">Methylobacterium crusticola</name>
    <dbReference type="NCBI Taxonomy" id="1697972"/>
    <lineage>
        <taxon>Bacteria</taxon>
        <taxon>Pseudomonadati</taxon>
        <taxon>Pseudomonadota</taxon>
        <taxon>Alphaproteobacteria</taxon>
        <taxon>Hyphomicrobiales</taxon>
        <taxon>Methylobacteriaceae</taxon>
        <taxon>Methylobacterium</taxon>
    </lineage>
</organism>
<dbReference type="SUPFAM" id="SSF55486">
    <property type="entry name" value="Metalloproteases ('zincins'), catalytic domain"/>
    <property type="match status" value="1"/>
</dbReference>
<comment type="caution">
    <text evidence="1">The sequence shown here is derived from an EMBL/GenBank/DDBJ whole genome shotgun (WGS) entry which is preliminary data.</text>
</comment>
<name>A0ABQ4R8P7_9HYPH</name>
<gene>
    <name evidence="1" type="ORF">OPKNFCMD_6901</name>
</gene>